<evidence type="ECO:0000313" key="1">
    <source>
        <dbReference type="EMBL" id="QQR30175.1"/>
    </source>
</evidence>
<protein>
    <submittedName>
        <fullName evidence="1">Uncharacterized protein</fullName>
    </submittedName>
</protein>
<evidence type="ECO:0000313" key="2">
    <source>
        <dbReference type="Proteomes" id="UP000596035"/>
    </source>
</evidence>
<dbReference type="Proteomes" id="UP000596035">
    <property type="component" value="Chromosome"/>
</dbReference>
<gene>
    <name evidence="1" type="ORF">I5Q82_19670</name>
</gene>
<dbReference type="RefSeq" id="WP_157130722.1">
    <property type="nucleotide sequence ID" value="NZ_CP021422.1"/>
</dbReference>
<name>A0AA92L650_9FIRM</name>
<proteinExistence type="predicted"/>
<organism evidence="1 2">
    <name type="scientific">Acutalibacter muris</name>
    <dbReference type="NCBI Taxonomy" id="1796620"/>
    <lineage>
        <taxon>Bacteria</taxon>
        <taxon>Bacillati</taxon>
        <taxon>Bacillota</taxon>
        <taxon>Clostridia</taxon>
        <taxon>Eubacteriales</taxon>
        <taxon>Acutalibacteraceae</taxon>
        <taxon>Acutalibacter</taxon>
    </lineage>
</organism>
<sequence length="46" mass="5402">MNEKISVLENLAPELNPRYTVTDIGNSNLFADYYHDIARYVPERKM</sequence>
<dbReference type="AlphaFoldDB" id="A0AA92L650"/>
<accession>A0AA92L650</accession>
<reference evidence="1 2" key="1">
    <citation type="submission" date="2020-11" db="EMBL/GenBank/DDBJ databases">
        <title>Closed and high quality bacterial genomes of the OMM12 community.</title>
        <authorList>
            <person name="Marbouty M."/>
            <person name="Lamy-Besnier Q."/>
            <person name="Debarbieux L."/>
            <person name="Koszul R."/>
        </authorList>
    </citation>
    <scope>NUCLEOTIDE SEQUENCE [LARGE SCALE GENOMIC DNA]</scope>
    <source>
        <strain evidence="1 2">KB18</strain>
    </source>
</reference>
<dbReference type="EMBL" id="CP065321">
    <property type="protein sequence ID" value="QQR30175.1"/>
    <property type="molecule type" value="Genomic_DNA"/>
</dbReference>